<dbReference type="InterPro" id="IPR036034">
    <property type="entry name" value="PDZ_sf"/>
</dbReference>
<dbReference type="Pfam" id="PF17820">
    <property type="entry name" value="PDZ_6"/>
    <property type="match status" value="1"/>
</dbReference>
<gene>
    <name evidence="5" type="ORF">MIMGU_mgv1a006772mg</name>
</gene>
<evidence type="ECO:0000256" key="3">
    <source>
        <dbReference type="ARBA" id="ARBA00022801"/>
    </source>
</evidence>
<dbReference type="STRING" id="4155.A0A022R2J2"/>
<dbReference type="SUPFAM" id="SSF50494">
    <property type="entry name" value="Trypsin-like serine proteases"/>
    <property type="match status" value="1"/>
</dbReference>
<evidence type="ECO:0000313" key="6">
    <source>
        <dbReference type="Proteomes" id="UP000030748"/>
    </source>
</evidence>
<dbReference type="SMART" id="SM00228">
    <property type="entry name" value="PDZ"/>
    <property type="match status" value="1"/>
</dbReference>
<dbReference type="OMA" id="PAECAGS"/>
<dbReference type="GO" id="GO:0004252">
    <property type="term" value="F:serine-type endopeptidase activity"/>
    <property type="evidence" value="ECO:0000318"/>
    <property type="project" value="GO_Central"/>
</dbReference>
<dbReference type="PROSITE" id="PS50006">
    <property type="entry name" value="FHA_DOMAIN"/>
    <property type="match status" value="1"/>
</dbReference>
<dbReference type="AlphaFoldDB" id="A0A022R2J2"/>
<dbReference type="PANTHER" id="PTHR22939:SF125">
    <property type="entry name" value="PROTEASE DO-LIKE 14-RELATED"/>
    <property type="match status" value="1"/>
</dbReference>
<feature type="domain" description="FHA" evidence="4">
    <location>
        <begin position="139"/>
        <end position="194"/>
    </location>
</feature>
<dbReference type="InterPro" id="IPR001940">
    <property type="entry name" value="Peptidase_S1C"/>
</dbReference>
<reference evidence="5 6" key="1">
    <citation type="journal article" date="2013" name="Proc. Natl. Acad. Sci. U.S.A.">
        <title>Fine-scale variation in meiotic recombination in Mimulus inferred from population shotgun sequencing.</title>
        <authorList>
            <person name="Hellsten U."/>
            <person name="Wright K.M."/>
            <person name="Jenkins J."/>
            <person name="Shu S."/>
            <person name="Yuan Y."/>
            <person name="Wessler S.R."/>
            <person name="Schmutz J."/>
            <person name="Willis J.H."/>
            <person name="Rokhsar D.S."/>
        </authorList>
    </citation>
    <scope>NUCLEOTIDE SEQUENCE [LARGE SCALE GENOMIC DNA]</scope>
    <source>
        <strain evidence="6">cv. DUN x IM62</strain>
    </source>
</reference>
<name>A0A022R2J2_ERYGU</name>
<evidence type="ECO:0000256" key="1">
    <source>
        <dbReference type="ARBA" id="ARBA00010541"/>
    </source>
</evidence>
<dbReference type="GO" id="GO:0006508">
    <property type="term" value="P:proteolysis"/>
    <property type="evidence" value="ECO:0000318"/>
    <property type="project" value="GO_Central"/>
</dbReference>
<dbReference type="OrthoDB" id="4217619at2759"/>
<dbReference type="PANTHER" id="PTHR22939">
    <property type="entry name" value="SERINE PROTEASE FAMILY S1C HTRA-RELATED"/>
    <property type="match status" value="1"/>
</dbReference>
<dbReference type="Gene3D" id="2.30.42.10">
    <property type="match status" value="1"/>
</dbReference>
<accession>A0A022R2J2</accession>
<dbReference type="Gene3D" id="2.40.10.120">
    <property type="match status" value="1"/>
</dbReference>
<evidence type="ECO:0000313" key="5">
    <source>
        <dbReference type="EMBL" id="EYU34867.1"/>
    </source>
</evidence>
<dbReference type="InterPro" id="IPR009003">
    <property type="entry name" value="Peptidase_S1_PA"/>
</dbReference>
<dbReference type="eggNOG" id="KOG1320">
    <property type="taxonomic scope" value="Eukaryota"/>
</dbReference>
<keyword evidence="3" id="KW-0378">Hydrolase</keyword>
<dbReference type="KEGG" id="egt:105960795"/>
<dbReference type="InterPro" id="IPR001478">
    <property type="entry name" value="PDZ"/>
</dbReference>
<protein>
    <recommendedName>
        <fullName evidence="4">FHA domain-containing protein</fullName>
    </recommendedName>
</protein>
<proteinExistence type="inferred from homology"/>
<dbReference type="InterPro" id="IPR000253">
    <property type="entry name" value="FHA_dom"/>
</dbReference>
<keyword evidence="6" id="KW-1185">Reference proteome</keyword>
<keyword evidence="2" id="KW-0645">Protease</keyword>
<sequence length="432" mass="45947">MMYFLRNFSNKTRLIRAVALATAGSGVVGFTSSSDYNTSVSVSIPSLRDSLQLPWRTMKENILHSAAFTYANHSLYGASPLFFSRPDPAPDANISSGADIGDSPKRSCNCLGRDSIANAATKVAPAVVHLSVPQGFHGITLGRSVGSGTIINEDGTILTCAHGLVNFQGLRSSSKEKIEVTLQDGRSFEGTVVNVDVHADVAILKIKSKIPLPTAKLGSSSNIRPGDWVLAMGCPLTLQNTVTAGIVSCVDRKSSELGLGGMHREYLQTDCAINEGNSGGPLVNVDGEVVGINIMKVLGADGLNFAVPIDSVSKIIEHFKKNGRVVRPWLGLKMLDLNSIIVENLKERNASFPDVGRGVLVPMVFPGSPADRAGFLPGDVVVEFGGRPVGSIKEIVEIMGDKIGNPFKAVVKRKNNVTETLTVIPEEVNPDM</sequence>
<dbReference type="Pfam" id="PF13365">
    <property type="entry name" value="Trypsin_2"/>
    <property type="match status" value="1"/>
</dbReference>
<organism evidence="5 6">
    <name type="scientific">Erythranthe guttata</name>
    <name type="common">Yellow monkey flower</name>
    <name type="synonym">Mimulus guttatus</name>
    <dbReference type="NCBI Taxonomy" id="4155"/>
    <lineage>
        <taxon>Eukaryota</taxon>
        <taxon>Viridiplantae</taxon>
        <taxon>Streptophyta</taxon>
        <taxon>Embryophyta</taxon>
        <taxon>Tracheophyta</taxon>
        <taxon>Spermatophyta</taxon>
        <taxon>Magnoliopsida</taxon>
        <taxon>eudicotyledons</taxon>
        <taxon>Gunneridae</taxon>
        <taxon>Pentapetalae</taxon>
        <taxon>asterids</taxon>
        <taxon>lamiids</taxon>
        <taxon>Lamiales</taxon>
        <taxon>Phrymaceae</taxon>
        <taxon>Erythranthe</taxon>
    </lineage>
</organism>
<evidence type="ECO:0000259" key="4">
    <source>
        <dbReference type="PROSITE" id="PS50006"/>
    </source>
</evidence>
<dbReference type="SUPFAM" id="SSF50156">
    <property type="entry name" value="PDZ domain-like"/>
    <property type="match status" value="1"/>
</dbReference>
<dbReference type="InterPro" id="IPR041489">
    <property type="entry name" value="PDZ_6"/>
</dbReference>
<dbReference type="EMBL" id="KI630668">
    <property type="protein sequence ID" value="EYU34867.1"/>
    <property type="molecule type" value="Genomic_DNA"/>
</dbReference>
<dbReference type="CDD" id="cd23085">
    <property type="entry name" value="cpPDZ_AtDEGP14-like"/>
    <property type="match status" value="1"/>
</dbReference>
<dbReference type="PRINTS" id="PR00834">
    <property type="entry name" value="PROTEASES2C"/>
</dbReference>
<comment type="similarity">
    <text evidence="1">Belongs to the peptidase S1C family.</text>
</comment>
<evidence type="ECO:0000256" key="2">
    <source>
        <dbReference type="ARBA" id="ARBA00022670"/>
    </source>
</evidence>
<dbReference type="Proteomes" id="UP000030748">
    <property type="component" value="Unassembled WGS sequence"/>
</dbReference>